<dbReference type="GO" id="GO:0003677">
    <property type="term" value="F:DNA binding"/>
    <property type="evidence" value="ECO:0007669"/>
    <property type="project" value="InterPro"/>
</dbReference>
<sequence length="366" mass="40431">MDEVKGIQAARHRLHEAVGSFRPPPPQPLDIFLYLAMSAMQKAIRRGRTELALQAAATLLEQSPERLWRRLACIAFEDVGLGDLELVTLATAAMAGKRVRALLGGEWAVASYLVCRMAETTKCRAADDLLLVAENHLAFQTERLQLGFSTIRELAQVVSSCEPFPVRALAAWYLLGTDRRPSPQLVRRRGDLAALFAALAAILPPDLVEIAREGHRRSGEVLPIFMALLSPHLQHEPVSVEDDDAPPETMVGPVPGFCLDLYTRPGRAALASLIEGPTRTARWVRSHIPPRQRVTFLGTIIFRLEGGCVQSRLRWRIADHLRRVTDYECNGAHCQDATEILGLAQADLGELNAIRAEVMKGWGHVS</sequence>
<dbReference type="InterPro" id="IPR008921">
    <property type="entry name" value="DNA_pol3_clamp-load_cplx_C"/>
</dbReference>
<organism evidence="1 2">
    <name type="scientific">Bradyrhizobium vignae</name>
    <dbReference type="NCBI Taxonomy" id="1549949"/>
    <lineage>
        <taxon>Bacteria</taxon>
        <taxon>Pseudomonadati</taxon>
        <taxon>Pseudomonadota</taxon>
        <taxon>Alphaproteobacteria</taxon>
        <taxon>Hyphomicrobiales</taxon>
        <taxon>Nitrobacteraceae</taxon>
        <taxon>Bradyrhizobium</taxon>
    </lineage>
</organism>
<proteinExistence type="predicted"/>
<reference evidence="1 2" key="1">
    <citation type="submission" date="2018-03" db="EMBL/GenBank/DDBJ databases">
        <authorList>
            <person name="Gully D."/>
        </authorList>
    </citation>
    <scope>NUCLEOTIDE SEQUENCE [LARGE SCALE GENOMIC DNA]</scope>
    <source>
        <strain evidence="1">ORS3257</strain>
    </source>
</reference>
<dbReference type="RefSeq" id="WP_122400743.1">
    <property type="nucleotide sequence ID" value="NZ_LS398110.1"/>
</dbReference>
<dbReference type="Gene3D" id="1.20.272.10">
    <property type="match status" value="1"/>
</dbReference>
<dbReference type="EMBL" id="LS398110">
    <property type="protein sequence ID" value="SPP92000.1"/>
    <property type="molecule type" value="Genomic_DNA"/>
</dbReference>
<gene>
    <name evidence="1" type="ORF">BRAD3257_0846</name>
</gene>
<dbReference type="GO" id="GO:0006260">
    <property type="term" value="P:DNA replication"/>
    <property type="evidence" value="ECO:0007669"/>
    <property type="project" value="InterPro"/>
</dbReference>
<dbReference type="Proteomes" id="UP000246085">
    <property type="component" value="Chromosome BRAD3257"/>
</dbReference>
<dbReference type="KEGG" id="bvz:BRAD3257_0846"/>
<accession>A0A2U3PS45</accession>
<evidence type="ECO:0000313" key="2">
    <source>
        <dbReference type="Proteomes" id="UP000246085"/>
    </source>
</evidence>
<name>A0A2U3PS45_9BRAD</name>
<dbReference type="AlphaFoldDB" id="A0A2U3PS45"/>
<dbReference type="SUPFAM" id="SSF48019">
    <property type="entry name" value="post-AAA+ oligomerization domain-like"/>
    <property type="match status" value="1"/>
</dbReference>
<protein>
    <submittedName>
        <fullName evidence="1">Uncharacterized protein</fullName>
    </submittedName>
</protein>
<evidence type="ECO:0000313" key="1">
    <source>
        <dbReference type="EMBL" id="SPP92000.1"/>
    </source>
</evidence>